<evidence type="ECO:0000313" key="2">
    <source>
        <dbReference type="EMBL" id="RNM03029.1"/>
    </source>
</evidence>
<dbReference type="RefSeq" id="WP_123203746.1">
    <property type="nucleotide sequence ID" value="NZ_RJTL01000038.1"/>
</dbReference>
<evidence type="ECO:0000256" key="1">
    <source>
        <dbReference type="SAM" id="SignalP"/>
    </source>
</evidence>
<evidence type="ECO:0000313" key="3">
    <source>
        <dbReference type="Proteomes" id="UP000271222"/>
    </source>
</evidence>
<organism evidence="2 3">
    <name type="scientific">Ralstonia pseudosolanacearum</name>
    <dbReference type="NCBI Taxonomy" id="1310165"/>
    <lineage>
        <taxon>Bacteria</taxon>
        <taxon>Pseudomonadati</taxon>
        <taxon>Pseudomonadota</taxon>
        <taxon>Betaproteobacteria</taxon>
        <taxon>Burkholderiales</taxon>
        <taxon>Burkholderiaceae</taxon>
        <taxon>Ralstonia</taxon>
        <taxon>Ralstonia solanacearum species complex</taxon>
    </lineage>
</organism>
<name>A0A454TLQ1_9RALS</name>
<feature type="chain" id="PRO_5019086119" evidence="1">
    <location>
        <begin position="21"/>
        <end position="220"/>
    </location>
</feature>
<reference evidence="2 3" key="1">
    <citation type="submission" date="2018-10" db="EMBL/GenBank/DDBJ databases">
        <title>Draft Genome Sequence of Ralstonia pseudosolanacearum (R. solanacearum phylotype I) Strain Tg03 Isolated from Luffa cylindrica in China.</title>
        <authorList>
            <person name="Yuan G.-Q."/>
            <person name="Li Q.-Q."/>
            <person name="Zhang Y.-W."/>
        </authorList>
    </citation>
    <scope>NUCLEOTIDE SEQUENCE [LARGE SCALE GENOMIC DNA]</scope>
    <source>
        <strain evidence="2 3">Tg03</strain>
    </source>
</reference>
<dbReference type="EMBL" id="RJTL01000038">
    <property type="protein sequence ID" value="RNM03029.1"/>
    <property type="molecule type" value="Genomic_DNA"/>
</dbReference>
<protein>
    <submittedName>
        <fullName evidence="2">Conjugal transfer protein</fullName>
    </submittedName>
</protein>
<gene>
    <name evidence="2" type="ORF">EGA29_19855</name>
</gene>
<accession>A0A454TLQ1</accession>
<proteinExistence type="predicted"/>
<sequence>MNLLIPLLAAAIFATGVACAEDLGTRAQTYRLDRDAAEQFKDVLRKKEATGELDQFWRNYRERTLDTIKNPPSLGIRTDYRVRTELRALRFVVPSDYKDQDGRVIVKRGTVVEPLKQMPLTNGLLFIDGTDPQQVAYAVKRSQAEPLKIVLTAGSAYLMRLKYRDTPWRGGKGVPFYLDQRKMIISSLSRLYGIDVSSVPAALYQQGDKLAIEFGMGGVQ</sequence>
<feature type="signal peptide" evidence="1">
    <location>
        <begin position="1"/>
        <end position="20"/>
    </location>
</feature>
<dbReference type="OrthoDB" id="6625590at2"/>
<dbReference type="AlphaFoldDB" id="A0A454TLQ1"/>
<keyword evidence="1" id="KW-0732">Signal</keyword>
<comment type="caution">
    <text evidence="2">The sequence shown here is derived from an EMBL/GenBank/DDBJ whole genome shotgun (WGS) entry which is preliminary data.</text>
</comment>
<dbReference type="Proteomes" id="UP000271222">
    <property type="component" value="Unassembled WGS sequence"/>
</dbReference>